<keyword evidence="2" id="KW-1185">Reference proteome</keyword>
<organism evidence="1 2">
    <name type="scientific">Zobellia galactanivorans (strain DSM 12802 / CCUG 47099 / CIP 106680 / NCIMB 13871 / Dsij)</name>
    <dbReference type="NCBI Taxonomy" id="63186"/>
    <lineage>
        <taxon>Bacteria</taxon>
        <taxon>Pseudomonadati</taxon>
        <taxon>Bacteroidota</taxon>
        <taxon>Flavobacteriia</taxon>
        <taxon>Flavobacteriales</taxon>
        <taxon>Flavobacteriaceae</taxon>
        <taxon>Zobellia</taxon>
    </lineage>
</organism>
<reference evidence="2" key="1">
    <citation type="submission" date="2009-07" db="EMBL/GenBank/DDBJ databases">
        <title>Complete genome sequence of Zobellia galactanivorans Dsij.</title>
        <authorList>
            <consortium name="Genoscope - CEA"/>
        </authorList>
    </citation>
    <scope>NUCLEOTIDE SEQUENCE [LARGE SCALE GENOMIC DNA]</scope>
    <source>
        <strain evidence="2">DSM 12802 / CCUG 47099 / CIP 106680 / NCIMB 13871 / Dsij</strain>
    </source>
</reference>
<protein>
    <submittedName>
        <fullName evidence="1">Putative membrane protein</fullName>
    </submittedName>
</protein>
<gene>
    <name evidence="1" type="ordered locus">zobellia_1016</name>
</gene>
<accession>G0LA59</accession>
<evidence type="ECO:0000313" key="1">
    <source>
        <dbReference type="EMBL" id="CAZ95073.1"/>
    </source>
</evidence>
<dbReference type="EMBL" id="FP476056">
    <property type="protein sequence ID" value="CAZ95073.1"/>
    <property type="molecule type" value="Genomic_DNA"/>
</dbReference>
<proteinExistence type="predicted"/>
<dbReference type="KEGG" id="zga:ZOBELLIA_1016"/>
<sequence>MILCRCCAGIFYGFVVLFLGYIHRNSFKKCFHGLYGVVFIKILGYRKTRNHIGNLQEYPFKIMGFFSVKKTNSGLNLNIYSLRSFQL</sequence>
<evidence type="ECO:0000313" key="2">
    <source>
        <dbReference type="Proteomes" id="UP000008898"/>
    </source>
</evidence>
<name>G0LA59_ZOBGA</name>
<dbReference type="HOGENOM" id="CLU_2482640_0_0_10"/>
<reference evidence="1 2" key="2">
    <citation type="journal article" date="2012" name="Environ. Microbiol.">
        <title>Characterization of the first alginolytic operons in a marine bacterium: from their emergence in marine Flavobacteriia to their independent transfers to marine Proteobacteria and human gut Bacteroides.</title>
        <authorList>
            <person name="Thomas F."/>
            <person name="Barbeyron T."/>
            <person name="Tonon T."/>
            <person name="Genicot S."/>
            <person name="Czjzek M."/>
            <person name="Michel G."/>
        </authorList>
    </citation>
    <scope>NUCLEOTIDE SEQUENCE [LARGE SCALE GENOMIC DNA]</scope>
    <source>
        <strain evidence="2">DSM 12802 / CCUG 47099 / CIP 106680 / NCIMB 13871 / Dsij</strain>
    </source>
</reference>
<dbReference type="AlphaFoldDB" id="G0LA59"/>
<dbReference type="Proteomes" id="UP000008898">
    <property type="component" value="Chromosome"/>
</dbReference>